<evidence type="ECO:0000313" key="8">
    <source>
        <dbReference type="Proteomes" id="UP000255050"/>
    </source>
</evidence>
<keyword evidence="2 7" id="KW-0255">Endonuclease</keyword>
<evidence type="ECO:0000313" key="7">
    <source>
        <dbReference type="EMBL" id="STT07267.1"/>
    </source>
</evidence>
<evidence type="ECO:0000256" key="6">
    <source>
        <dbReference type="ARBA" id="ARBA00029466"/>
    </source>
</evidence>
<evidence type="ECO:0000256" key="4">
    <source>
        <dbReference type="ARBA" id="ARBA00022801"/>
    </source>
</evidence>
<dbReference type="InterPro" id="IPR004603">
    <property type="entry name" value="DNA_mismatch_endonuc_vsr"/>
</dbReference>
<dbReference type="GO" id="GO:0004519">
    <property type="term" value="F:endonuclease activity"/>
    <property type="evidence" value="ECO:0007669"/>
    <property type="project" value="UniProtKB-KW"/>
</dbReference>
<evidence type="ECO:0000256" key="5">
    <source>
        <dbReference type="ARBA" id="ARBA00023204"/>
    </source>
</evidence>
<dbReference type="AlphaFoldDB" id="A0A7H4MW04"/>
<evidence type="ECO:0000256" key="1">
    <source>
        <dbReference type="ARBA" id="ARBA00022722"/>
    </source>
</evidence>
<proteinExistence type="inferred from homology"/>
<protein>
    <submittedName>
        <fullName evidence="7">Very-short-patch mismatch repair endonuclease (G-T specific)</fullName>
        <ecNumber evidence="7">3.1.-.-</ecNumber>
    </submittedName>
</protein>
<gene>
    <name evidence="7" type="primary">vsr</name>
    <name evidence="7" type="ORF">NCTC11694_06872</name>
</gene>
<dbReference type="SUPFAM" id="SSF52980">
    <property type="entry name" value="Restriction endonuclease-like"/>
    <property type="match status" value="1"/>
</dbReference>
<evidence type="ECO:0000256" key="3">
    <source>
        <dbReference type="ARBA" id="ARBA00022763"/>
    </source>
</evidence>
<keyword evidence="3" id="KW-0227">DNA damage</keyword>
<reference evidence="7 8" key="1">
    <citation type="submission" date="2018-06" db="EMBL/GenBank/DDBJ databases">
        <authorList>
            <consortium name="Pathogen Informatics"/>
            <person name="Doyle S."/>
        </authorList>
    </citation>
    <scope>NUCLEOTIDE SEQUENCE [LARGE SCALE GENOMIC DNA]</scope>
    <source>
        <strain evidence="7 8">NCTC11694</strain>
    </source>
</reference>
<dbReference type="Gene3D" id="3.40.960.10">
    <property type="entry name" value="VSR Endonuclease"/>
    <property type="match status" value="1"/>
</dbReference>
<comment type="caution">
    <text evidence="7">The sequence shown here is derived from an EMBL/GenBank/DDBJ whole genome shotgun (WGS) entry which is preliminary data.</text>
</comment>
<accession>A0A7H4MW04</accession>
<evidence type="ECO:0000256" key="2">
    <source>
        <dbReference type="ARBA" id="ARBA00022759"/>
    </source>
</evidence>
<name>A0A7H4MW04_9ENTR</name>
<dbReference type="GO" id="GO:0016787">
    <property type="term" value="F:hydrolase activity"/>
    <property type="evidence" value="ECO:0007669"/>
    <property type="project" value="UniProtKB-KW"/>
</dbReference>
<dbReference type="EMBL" id="UGJR01000006">
    <property type="protein sequence ID" value="STT07267.1"/>
    <property type="molecule type" value="Genomic_DNA"/>
</dbReference>
<keyword evidence="4 7" id="KW-0378">Hydrolase</keyword>
<dbReference type="GO" id="GO:0006298">
    <property type="term" value="P:mismatch repair"/>
    <property type="evidence" value="ECO:0007669"/>
    <property type="project" value="InterPro"/>
</dbReference>
<dbReference type="EC" id="3.1.-.-" evidence="7"/>
<keyword evidence="5" id="KW-0234">DNA repair</keyword>
<keyword evidence="1" id="KW-0540">Nuclease</keyword>
<comment type="similarity">
    <text evidence="6">Belongs to the Vsr family.</text>
</comment>
<sequence>MADVHDKATRSKNMRAIGTRDTAIEKRLAGLLAGAGFSFTVQDAALPGRPDFVGGGLSVRYLYPRLLLASS</sequence>
<dbReference type="Pfam" id="PF03852">
    <property type="entry name" value="Vsr"/>
    <property type="match status" value="1"/>
</dbReference>
<dbReference type="InterPro" id="IPR011335">
    <property type="entry name" value="Restrct_endonuc-II-like"/>
</dbReference>
<organism evidence="7 8">
    <name type="scientific">Klebsiella michiganensis</name>
    <dbReference type="NCBI Taxonomy" id="1134687"/>
    <lineage>
        <taxon>Bacteria</taxon>
        <taxon>Pseudomonadati</taxon>
        <taxon>Pseudomonadota</taxon>
        <taxon>Gammaproteobacteria</taxon>
        <taxon>Enterobacterales</taxon>
        <taxon>Enterobacteriaceae</taxon>
        <taxon>Klebsiella/Raoultella group</taxon>
        <taxon>Klebsiella</taxon>
    </lineage>
</organism>
<dbReference type="Proteomes" id="UP000255050">
    <property type="component" value="Unassembled WGS sequence"/>
</dbReference>